<evidence type="ECO:0000259" key="7">
    <source>
        <dbReference type="PROSITE" id="PS50126"/>
    </source>
</evidence>
<feature type="domain" description="Helicase C-terminal" evidence="9">
    <location>
        <begin position="452"/>
        <end position="620"/>
    </location>
</feature>
<keyword evidence="11" id="KW-1185">Reference proteome</keyword>
<accession>A0ABW6PPF1</accession>
<keyword evidence="5" id="KW-0508">mRNA splicing</keyword>
<feature type="region of interest" description="Disordered" evidence="6">
    <location>
        <begin position="990"/>
        <end position="1022"/>
    </location>
</feature>
<keyword evidence="3" id="KW-0347">Helicase</keyword>
<dbReference type="PROSITE" id="PS51192">
    <property type="entry name" value="HELICASE_ATP_BIND_1"/>
    <property type="match status" value="1"/>
</dbReference>
<feature type="domain" description="S1 motif" evidence="7">
    <location>
        <begin position="1418"/>
        <end position="1487"/>
    </location>
</feature>
<feature type="compositionally biased region" description="Basic and acidic residues" evidence="6">
    <location>
        <begin position="1005"/>
        <end position="1021"/>
    </location>
</feature>
<keyword evidence="1" id="KW-0547">Nucleotide-binding</keyword>
<name>A0ABW6PPF1_9NOCA</name>
<keyword evidence="5" id="KW-0507">mRNA processing</keyword>
<evidence type="ECO:0000313" key="11">
    <source>
        <dbReference type="Proteomes" id="UP001601444"/>
    </source>
</evidence>
<dbReference type="PANTHER" id="PTHR18934">
    <property type="entry name" value="ATP-DEPENDENT RNA HELICASE"/>
    <property type="match status" value="1"/>
</dbReference>
<evidence type="ECO:0000313" key="10">
    <source>
        <dbReference type="EMBL" id="MFF0544123.1"/>
    </source>
</evidence>
<dbReference type="Proteomes" id="UP001601444">
    <property type="component" value="Unassembled WGS sequence"/>
</dbReference>
<protein>
    <submittedName>
        <fullName evidence="10">S1 RNA-binding domain-containing protein</fullName>
    </submittedName>
</protein>
<dbReference type="InterPro" id="IPR011545">
    <property type="entry name" value="DEAD/DEAH_box_helicase_dom"/>
</dbReference>
<keyword evidence="2" id="KW-0378">Hydrolase</keyword>
<proteinExistence type="predicted"/>
<comment type="caution">
    <text evidence="10">The sequence shown here is derived from an EMBL/GenBank/DDBJ whole genome shotgun (WGS) entry which is preliminary data.</text>
</comment>
<dbReference type="PROSITE" id="PS50126">
    <property type="entry name" value="S1"/>
    <property type="match status" value="2"/>
</dbReference>
<dbReference type="PANTHER" id="PTHR18934:SF91">
    <property type="entry name" value="PRE-MRNA-SPLICING FACTOR ATP-DEPENDENT RNA HELICASE PRP16"/>
    <property type="match status" value="1"/>
</dbReference>
<dbReference type="EMBL" id="JBIAMX010000007">
    <property type="protein sequence ID" value="MFF0544123.1"/>
    <property type="molecule type" value="Genomic_DNA"/>
</dbReference>
<feature type="compositionally biased region" description="Pro residues" evidence="6">
    <location>
        <begin position="1599"/>
        <end position="1618"/>
    </location>
</feature>
<evidence type="ECO:0000256" key="1">
    <source>
        <dbReference type="ARBA" id="ARBA00022741"/>
    </source>
</evidence>
<dbReference type="SMART" id="SM00316">
    <property type="entry name" value="S1"/>
    <property type="match status" value="2"/>
</dbReference>
<dbReference type="PROSITE" id="PS00690">
    <property type="entry name" value="DEAH_ATP_HELICASE"/>
    <property type="match status" value="1"/>
</dbReference>
<feature type="region of interest" description="Disordered" evidence="6">
    <location>
        <begin position="1590"/>
        <end position="1626"/>
    </location>
</feature>
<dbReference type="Gene3D" id="3.40.50.300">
    <property type="entry name" value="P-loop containing nucleotide triphosphate hydrolases"/>
    <property type="match status" value="2"/>
</dbReference>
<dbReference type="Pfam" id="PF00575">
    <property type="entry name" value="S1"/>
    <property type="match status" value="1"/>
</dbReference>
<evidence type="ECO:0000256" key="6">
    <source>
        <dbReference type="SAM" id="MobiDB-lite"/>
    </source>
</evidence>
<evidence type="ECO:0000256" key="2">
    <source>
        <dbReference type="ARBA" id="ARBA00022801"/>
    </source>
</evidence>
<organism evidence="10 11">
    <name type="scientific">Nocardia thailandica</name>
    <dbReference type="NCBI Taxonomy" id="257275"/>
    <lineage>
        <taxon>Bacteria</taxon>
        <taxon>Bacillati</taxon>
        <taxon>Actinomycetota</taxon>
        <taxon>Actinomycetes</taxon>
        <taxon>Mycobacteriales</taxon>
        <taxon>Nocardiaceae</taxon>
        <taxon>Nocardia</taxon>
    </lineage>
</organism>
<evidence type="ECO:0000259" key="8">
    <source>
        <dbReference type="PROSITE" id="PS51192"/>
    </source>
</evidence>
<dbReference type="RefSeq" id="WP_387700734.1">
    <property type="nucleotide sequence ID" value="NZ_JBIAMX010000007.1"/>
</dbReference>
<dbReference type="Gene3D" id="2.40.50.140">
    <property type="entry name" value="Nucleic acid-binding proteins"/>
    <property type="match status" value="2"/>
</dbReference>
<dbReference type="Pfam" id="PF00270">
    <property type="entry name" value="DEAD"/>
    <property type="match status" value="1"/>
</dbReference>
<dbReference type="CDD" id="cd17917">
    <property type="entry name" value="DEXHc_RHA-like"/>
    <property type="match status" value="1"/>
</dbReference>
<feature type="domain" description="Helicase ATP-binding" evidence="8">
    <location>
        <begin position="155"/>
        <end position="340"/>
    </location>
</feature>
<dbReference type="SMART" id="SM00490">
    <property type="entry name" value="HELICc"/>
    <property type="match status" value="1"/>
</dbReference>
<dbReference type="InterPro" id="IPR001650">
    <property type="entry name" value="Helicase_C-like"/>
</dbReference>
<reference evidence="10 11" key="1">
    <citation type="submission" date="2024-10" db="EMBL/GenBank/DDBJ databases">
        <title>The Natural Products Discovery Center: Release of the First 8490 Sequenced Strains for Exploring Actinobacteria Biosynthetic Diversity.</title>
        <authorList>
            <person name="Kalkreuter E."/>
            <person name="Kautsar S.A."/>
            <person name="Yang D."/>
            <person name="Bader C.D."/>
            <person name="Teijaro C.N."/>
            <person name="Fluegel L."/>
            <person name="Davis C.M."/>
            <person name="Simpson J.R."/>
            <person name="Lauterbach L."/>
            <person name="Steele A.D."/>
            <person name="Gui C."/>
            <person name="Meng S."/>
            <person name="Li G."/>
            <person name="Viehrig K."/>
            <person name="Ye F."/>
            <person name="Su P."/>
            <person name="Kiefer A.F."/>
            <person name="Nichols A."/>
            <person name="Cepeda A.J."/>
            <person name="Yan W."/>
            <person name="Fan B."/>
            <person name="Jiang Y."/>
            <person name="Adhikari A."/>
            <person name="Zheng C.-J."/>
            <person name="Schuster L."/>
            <person name="Cowan T.M."/>
            <person name="Smanski M.J."/>
            <person name="Chevrette M.G."/>
            <person name="De Carvalho L.P.S."/>
            <person name="Shen B."/>
        </authorList>
    </citation>
    <scope>NUCLEOTIDE SEQUENCE [LARGE SCALE GENOMIC DNA]</scope>
    <source>
        <strain evidence="10 11">NPDC004045</strain>
    </source>
</reference>
<evidence type="ECO:0000259" key="9">
    <source>
        <dbReference type="PROSITE" id="PS51194"/>
    </source>
</evidence>
<dbReference type="InterPro" id="IPR002464">
    <property type="entry name" value="DNA/RNA_helicase_DEAH_CS"/>
</dbReference>
<sequence>MTLEHETVLPARGTGRSMMRVVACKDCRREIRALEARVAAERAAGADVIHLERELDERVEGFVYNEHWAQGRLDRGESRSDRCEEHRRSHRSNIQGIAVAHIDLRTIGAVRDPADPRGPLGGLGPMPALHEARAGDTDLSAFEFGMTDADIVDILEHLRTHRVLILKAGTGTGKSTFAPYRLMDPPTTSDLAALRIAPPPNGVFDLAGLGPIVVTEPRVQAATGVATFVGTRLSGAGGVGAGFPVGYQVKGDRNHNDACQLVYVTDGTMINWLREGRLSRIGTVIVDEAHERSTNIDFIIGFLKRNLHNYPHLRVIVTSATFDEAFYQEYFGGPGVAAVQVVDPVKTIGYGMPLFPDLDDPLTGDTIWPESAELPLREHGAADEVGFAERHWPVRDAPPLGSDEVVDPGDVGWIEDLHATTRALLPLRFTGEIPIGQWKQQMPTVLGDFVVGLVRGLDAAGIHGDVLGFLPTYKNIDAACELIRRGVGESADVYALQASTAQGLKDAALRARRKGDRRKVVISTNLAETSLTVEGVRFVVDSGLIAQSEWDPVHVHKDIRTRPHSRSGIRQRWGRVGRKAPGWVFPLYTKAQYAGLVENTPPGSTRDNLESLVLTTRLGGIDDITAFPWPAAFEPTHTELDEASRRSMAVFRAELGRADQALAQRGAVDRDGHPTALGRELSRFQGNGSVGRALAIMYADRLACVPEVAAILCLLEDRPMLTAFADSVLTDSCSWPDEYRLDAALRHRGLAAFAQDEAQLALLVMAAWERADPDEAPWVDSEPRRRWCRQWYVGADVVAAAAEARRDIVDTLSSAMKEASKRFTEPVLLDRARLCISVGFREYRHLRVGDHYVPAAAAARPEPSALDRGVLCGRDLDDVIPVRRRIVRGGGPGEISGIVRAIRPQAWGAEEPTGAIPAATLLTTAARQCRPDLEYAAALDILTMYPVGQRVRLDAGDVVDVIVPFARDAQPAGRRLARLRQRLDVGEGTAADAAGELGAVGTRPVGDHDPEPTTESDRFAEPADSACGQCGACLSGRDADCRDRCEPEPAGAGRPTFAQWSGRFTVHPPRQPDLRLADGTRPSVGWYEVVGYERSRNGWRVLLDADWRPSTYVGDPAAQPGTASGDVAAVRVGPTTADHQGPVRLFYRIDRPGRFVLREAERGREQQEDFGQVAVSLDSGWTTQLAELATGAVFNATVIAARAPGCFTITLLEVLRKHVDLALTAPSGASTLPAVVHARPDGRGRLTVRLLHQDSRAGVRHHFCFPVSELPVGPIPEPGTPVLVRLDGARGVRLDVTGKPRSEVERICTSYSVRLDGDRRGGGAVLPGGAHLCPAAGTAVPRAAAEALAGLDDSAEWLNEVWTFWARTHHLQPDWSAGLALGTETGVREVLIPQRLDAHNGGDHVQQFDEFVEHYQEGSELSGVVARLTPSGAHIKIGRSLVGRLHIRNIAHFRIDHPESVLTVGDRVTVRVIGIDRVKRTVELSRKELTPEPYDYAKAACRRDDLVACVVRNVIDNRVFAELGAGIKGSIPRKDFAREPTAALTELVSRGDRLIARVKSFNDTHRSLDLTIAGVPADAEPTFVPVNNWIGAESDQTPTPTPPPEPPPAPEVPVPPRQQAPAKPAATRVFDVRDGCVVTDLGNGRLRIVADTGTTIEVDAAEYRSDARPLHWLRERGGPTG</sequence>
<evidence type="ECO:0000256" key="5">
    <source>
        <dbReference type="ARBA" id="ARBA00023187"/>
    </source>
</evidence>
<dbReference type="SUPFAM" id="SSF52540">
    <property type="entry name" value="P-loop containing nucleoside triphosphate hydrolases"/>
    <property type="match status" value="1"/>
</dbReference>
<dbReference type="InterPro" id="IPR027417">
    <property type="entry name" value="P-loop_NTPase"/>
</dbReference>
<dbReference type="SUPFAM" id="SSF50249">
    <property type="entry name" value="Nucleic acid-binding proteins"/>
    <property type="match status" value="2"/>
</dbReference>
<dbReference type="SMART" id="SM00487">
    <property type="entry name" value="DEXDc"/>
    <property type="match status" value="1"/>
</dbReference>
<dbReference type="PROSITE" id="PS51194">
    <property type="entry name" value="HELICASE_CTER"/>
    <property type="match status" value="1"/>
</dbReference>
<gene>
    <name evidence="10" type="ORF">ACFYTF_14935</name>
</gene>
<dbReference type="Pfam" id="PF00271">
    <property type="entry name" value="Helicase_C"/>
    <property type="match status" value="1"/>
</dbReference>
<evidence type="ECO:0000256" key="3">
    <source>
        <dbReference type="ARBA" id="ARBA00022806"/>
    </source>
</evidence>
<dbReference type="InterPro" id="IPR003029">
    <property type="entry name" value="S1_domain"/>
</dbReference>
<dbReference type="InterPro" id="IPR012340">
    <property type="entry name" value="NA-bd_OB-fold"/>
</dbReference>
<keyword evidence="4" id="KW-0067">ATP-binding</keyword>
<feature type="domain" description="S1 motif" evidence="7">
    <location>
        <begin position="1504"/>
        <end position="1573"/>
    </location>
</feature>
<dbReference type="InterPro" id="IPR014001">
    <property type="entry name" value="Helicase_ATP-bd"/>
</dbReference>
<evidence type="ECO:0000256" key="4">
    <source>
        <dbReference type="ARBA" id="ARBA00022840"/>
    </source>
</evidence>